<dbReference type="Pfam" id="PF00582">
    <property type="entry name" value="Usp"/>
    <property type="match status" value="1"/>
</dbReference>
<evidence type="ECO:0000313" key="5">
    <source>
        <dbReference type="EMBL" id="ABF45575.1"/>
    </source>
</evidence>
<proteinExistence type="inferred from homology"/>
<evidence type="ECO:0000256" key="3">
    <source>
        <dbReference type="ARBA" id="ARBA00022840"/>
    </source>
</evidence>
<evidence type="ECO:0000256" key="1">
    <source>
        <dbReference type="ARBA" id="ARBA00008791"/>
    </source>
</evidence>
<organism evidence="5 6">
    <name type="scientific">Deinococcus geothermalis (strain DSM 11300 / CIP 105573 / AG-3a)</name>
    <dbReference type="NCBI Taxonomy" id="319795"/>
    <lineage>
        <taxon>Bacteria</taxon>
        <taxon>Thermotogati</taxon>
        <taxon>Deinococcota</taxon>
        <taxon>Deinococci</taxon>
        <taxon>Deinococcales</taxon>
        <taxon>Deinococcaceae</taxon>
        <taxon>Deinococcus</taxon>
    </lineage>
</organism>
<evidence type="ECO:0000313" key="6">
    <source>
        <dbReference type="Proteomes" id="UP000002431"/>
    </source>
</evidence>
<dbReference type="Gene3D" id="3.40.50.620">
    <property type="entry name" value="HUPs"/>
    <property type="match status" value="1"/>
</dbReference>
<dbReference type="CDD" id="cd00293">
    <property type="entry name" value="USP-like"/>
    <property type="match status" value="1"/>
</dbReference>
<dbReference type="PANTHER" id="PTHR46268:SF27">
    <property type="entry name" value="UNIVERSAL STRESS PROTEIN RV2623"/>
    <property type="match status" value="1"/>
</dbReference>
<dbReference type="KEGG" id="dge:Dgeo_1279"/>
<dbReference type="GO" id="GO:0005524">
    <property type="term" value="F:ATP binding"/>
    <property type="evidence" value="ECO:0007669"/>
    <property type="project" value="UniProtKB-KW"/>
</dbReference>
<dbReference type="eggNOG" id="COG0589">
    <property type="taxonomic scope" value="Bacteria"/>
</dbReference>
<dbReference type="PRINTS" id="PR01438">
    <property type="entry name" value="UNVRSLSTRESS"/>
</dbReference>
<keyword evidence="3" id="KW-0067">ATP-binding</keyword>
<dbReference type="SUPFAM" id="SSF52402">
    <property type="entry name" value="Adenine nucleotide alpha hydrolases-like"/>
    <property type="match status" value="1"/>
</dbReference>
<dbReference type="InterPro" id="IPR014729">
    <property type="entry name" value="Rossmann-like_a/b/a_fold"/>
</dbReference>
<dbReference type="RefSeq" id="WP_011530412.1">
    <property type="nucleotide sequence ID" value="NC_008025.1"/>
</dbReference>
<evidence type="ECO:0000256" key="2">
    <source>
        <dbReference type="ARBA" id="ARBA00022741"/>
    </source>
</evidence>
<dbReference type="PANTHER" id="PTHR46268">
    <property type="entry name" value="STRESS RESPONSE PROTEIN NHAX"/>
    <property type="match status" value="1"/>
</dbReference>
<dbReference type="EMBL" id="CP000359">
    <property type="protein sequence ID" value="ABF45575.1"/>
    <property type="molecule type" value="Genomic_DNA"/>
</dbReference>
<name>Q1IYV9_DEIGD</name>
<protein>
    <submittedName>
        <fullName evidence="5">UspA</fullName>
    </submittedName>
</protein>
<comment type="similarity">
    <text evidence="1">Belongs to the universal stress protein A family.</text>
</comment>
<dbReference type="InterPro" id="IPR006015">
    <property type="entry name" value="Universal_stress_UspA"/>
</dbReference>
<keyword evidence="6" id="KW-1185">Reference proteome</keyword>
<gene>
    <name evidence="5" type="ordered locus">Dgeo_1279</name>
</gene>
<dbReference type="HOGENOM" id="CLU_049301_11_2_0"/>
<sequence length="158" mass="16962">MSPAGNTILVTTDTSELGQRALAHAQTLARALHAEVTVLYVQPDPLPPLAEAYVDLPGETDSAQEQALREIWDDLVRRLPEARVRVKRAEGRPVPRVIVDTAREEGADLIVMSTHGRSGLGRALLGSVAEAVAHHAPVPVLLVRADHAVKDWTAGGRP</sequence>
<keyword evidence="2" id="KW-0547">Nucleotide-binding</keyword>
<accession>Q1IYV9</accession>
<reference evidence="5" key="1">
    <citation type="submission" date="2006-04" db="EMBL/GenBank/DDBJ databases">
        <title>Complete sequence of chromosome of Deinococcus geothermalis DSM 11300.</title>
        <authorList>
            <consortium name="US DOE Joint Genome Institute"/>
            <person name="Copeland A."/>
            <person name="Lucas S."/>
            <person name="Lapidus A."/>
            <person name="Barry K."/>
            <person name="Detter J.C."/>
            <person name="Glavina del Rio T."/>
            <person name="Hammon N."/>
            <person name="Israni S."/>
            <person name="Dalin E."/>
            <person name="Tice H."/>
            <person name="Pitluck S."/>
            <person name="Brettin T."/>
            <person name="Bruce D."/>
            <person name="Han C."/>
            <person name="Tapia R."/>
            <person name="Saunders E."/>
            <person name="Gilna P."/>
            <person name="Schmutz J."/>
            <person name="Larimer F."/>
            <person name="Land M."/>
            <person name="Hauser L."/>
            <person name="Kyrpides N."/>
            <person name="Kim E."/>
            <person name="Daly M.J."/>
            <person name="Fredrickson J.K."/>
            <person name="Makarova K.S."/>
            <person name="Gaidamakova E.K."/>
            <person name="Zhai M."/>
            <person name="Richardson P."/>
        </authorList>
    </citation>
    <scope>NUCLEOTIDE SEQUENCE</scope>
    <source>
        <strain evidence="5">DSM 11300</strain>
    </source>
</reference>
<dbReference type="InterPro" id="IPR006016">
    <property type="entry name" value="UspA"/>
</dbReference>
<feature type="domain" description="UspA" evidence="4">
    <location>
        <begin position="7"/>
        <end position="144"/>
    </location>
</feature>
<dbReference type="Proteomes" id="UP000002431">
    <property type="component" value="Chromosome"/>
</dbReference>
<dbReference type="STRING" id="319795.Dgeo_1279"/>
<dbReference type="AlphaFoldDB" id="Q1IYV9"/>
<evidence type="ECO:0000259" key="4">
    <source>
        <dbReference type="Pfam" id="PF00582"/>
    </source>
</evidence>